<dbReference type="InterPro" id="IPR019775">
    <property type="entry name" value="WD40_repeat_CS"/>
</dbReference>
<dbReference type="SMART" id="SM00320">
    <property type="entry name" value="WD40"/>
    <property type="match status" value="2"/>
</dbReference>
<evidence type="ECO:0000256" key="3">
    <source>
        <dbReference type="PROSITE-ProRule" id="PRU00221"/>
    </source>
</evidence>
<feature type="repeat" description="WD" evidence="3">
    <location>
        <begin position="129"/>
        <end position="160"/>
    </location>
</feature>
<evidence type="ECO:0000256" key="1">
    <source>
        <dbReference type="ARBA" id="ARBA00022574"/>
    </source>
</evidence>
<gene>
    <name evidence="5" type="ORF">CVT26_005271</name>
</gene>
<dbReference type="AlphaFoldDB" id="A0A409YVP0"/>
<dbReference type="PANTHER" id="PTHR22847:SF741">
    <property type="entry name" value="E3 UBIQUITIN LIGASE COMPLEX SCF SUBUNIT SCONB-RELATED"/>
    <property type="match status" value="1"/>
</dbReference>
<dbReference type="Gene3D" id="2.130.10.10">
    <property type="entry name" value="YVTN repeat-like/Quinoprotein amine dehydrogenase"/>
    <property type="match status" value="1"/>
</dbReference>
<reference evidence="5 6" key="1">
    <citation type="journal article" date="2018" name="Evol. Lett.">
        <title>Horizontal gene cluster transfer increased hallucinogenic mushroom diversity.</title>
        <authorList>
            <person name="Reynolds H.T."/>
            <person name="Vijayakumar V."/>
            <person name="Gluck-Thaler E."/>
            <person name="Korotkin H.B."/>
            <person name="Matheny P.B."/>
            <person name="Slot J.C."/>
        </authorList>
    </citation>
    <scope>NUCLEOTIDE SEQUENCE [LARGE SCALE GENOMIC DNA]</scope>
    <source>
        <strain evidence="5 6">SRW20</strain>
    </source>
</reference>
<dbReference type="PROSITE" id="PS00678">
    <property type="entry name" value="WD_REPEATS_1"/>
    <property type="match status" value="1"/>
</dbReference>
<dbReference type="Pfam" id="PF00400">
    <property type="entry name" value="WD40"/>
    <property type="match status" value="1"/>
</dbReference>
<dbReference type="STRING" id="231916.A0A409YVP0"/>
<dbReference type="InParanoid" id="A0A409YVP0"/>
<dbReference type="EMBL" id="NHYE01000194">
    <property type="protein sequence ID" value="PPR07070.1"/>
    <property type="molecule type" value="Genomic_DNA"/>
</dbReference>
<keyword evidence="6" id="KW-1185">Reference proteome</keyword>
<protein>
    <submittedName>
        <fullName evidence="5">Uncharacterized protein</fullName>
    </submittedName>
</protein>
<dbReference type="PROSITE" id="PS50082">
    <property type="entry name" value="WD_REPEATS_2"/>
    <property type="match status" value="2"/>
</dbReference>
<feature type="region of interest" description="Disordered" evidence="4">
    <location>
        <begin position="325"/>
        <end position="370"/>
    </location>
</feature>
<dbReference type="PANTHER" id="PTHR22847">
    <property type="entry name" value="WD40 REPEAT PROTEIN"/>
    <property type="match status" value="1"/>
</dbReference>
<dbReference type="Proteomes" id="UP000284706">
    <property type="component" value="Unassembled WGS sequence"/>
</dbReference>
<dbReference type="InterPro" id="IPR015943">
    <property type="entry name" value="WD40/YVTN_repeat-like_dom_sf"/>
</dbReference>
<sequence length="370" mass="40942">MIHNDFRRGLNDFQASPERFWSPFEADKPFRGGRQACPLLITVVDEDGPDPNTTSALRAYALHHPSPSPSPDQESVEDANKWKLPLLTAVRHIHLPRCLASIGRTAVTGGADGTVRVWDVITGQCRLVLIGHRDAVTKVGLDETNTIYSISRDLDVRVWDGCKGDCLRILEVSVDTWVNLDLLVALPHLVTPIYFHQHKTYTISIWDPASSKVIGQINDAAWYSLGPAPRVDRTLVTIVHEGFKIWDIGSGRLLGDYSVRSDPQDDWWNRVSCSQGRFIIAIARNRSSIDVYDFGLDEGSAASGGMTGDGRAGLAVPVKKSRKRFLEEDQNASSSRSAGGEVSGSLTMQDQRSQEDAGTRTKLRRVEILR</sequence>
<evidence type="ECO:0000256" key="4">
    <source>
        <dbReference type="SAM" id="MobiDB-lite"/>
    </source>
</evidence>
<dbReference type="InterPro" id="IPR001680">
    <property type="entry name" value="WD40_rpt"/>
</dbReference>
<evidence type="ECO:0000313" key="5">
    <source>
        <dbReference type="EMBL" id="PPR07070.1"/>
    </source>
</evidence>
<keyword evidence="1 3" id="KW-0853">WD repeat</keyword>
<dbReference type="InterPro" id="IPR036322">
    <property type="entry name" value="WD40_repeat_dom_sf"/>
</dbReference>
<evidence type="ECO:0000313" key="6">
    <source>
        <dbReference type="Proteomes" id="UP000284706"/>
    </source>
</evidence>
<dbReference type="OrthoDB" id="538223at2759"/>
<comment type="caution">
    <text evidence="5">The sequence shown here is derived from an EMBL/GenBank/DDBJ whole genome shotgun (WGS) entry which is preliminary data.</text>
</comment>
<name>A0A409YVP0_9AGAR</name>
<feature type="compositionally biased region" description="Basic and acidic residues" evidence="4">
    <location>
        <begin position="352"/>
        <end position="370"/>
    </location>
</feature>
<feature type="repeat" description="WD" evidence="3">
    <location>
        <begin position="103"/>
        <end position="128"/>
    </location>
</feature>
<keyword evidence="2" id="KW-0677">Repeat</keyword>
<dbReference type="SUPFAM" id="SSF50978">
    <property type="entry name" value="WD40 repeat-like"/>
    <property type="match status" value="1"/>
</dbReference>
<evidence type="ECO:0000256" key="2">
    <source>
        <dbReference type="ARBA" id="ARBA00022737"/>
    </source>
</evidence>
<accession>A0A409YVP0</accession>
<organism evidence="5 6">
    <name type="scientific">Gymnopilus dilepis</name>
    <dbReference type="NCBI Taxonomy" id="231916"/>
    <lineage>
        <taxon>Eukaryota</taxon>
        <taxon>Fungi</taxon>
        <taxon>Dikarya</taxon>
        <taxon>Basidiomycota</taxon>
        <taxon>Agaricomycotina</taxon>
        <taxon>Agaricomycetes</taxon>
        <taxon>Agaricomycetidae</taxon>
        <taxon>Agaricales</taxon>
        <taxon>Agaricineae</taxon>
        <taxon>Hymenogastraceae</taxon>
        <taxon>Gymnopilus</taxon>
    </lineage>
</organism>
<proteinExistence type="predicted"/>